<feature type="compositionally biased region" description="Polar residues" evidence="1">
    <location>
        <begin position="125"/>
        <end position="135"/>
    </location>
</feature>
<dbReference type="Proteomes" id="UP000076842">
    <property type="component" value="Unassembled WGS sequence"/>
</dbReference>
<accession>A0A165KAB0</accession>
<dbReference type="AlphaFoldDB" id="A0A165KAB0"/>
<feature type="region of interest" description="Disordered" evidence="1">
    <location>
        <begin position="27"/>
        <end position="135"/>
    </location>
</feature>
<evidence type="ECO:0000256" key="1">
    <source>
        <dbReference type="SAM" id="MobiDB-lite"/>
    </source>
</evidence>
<sequence>MAAAQITKGGARHGACSPPKGCCAWVATDPRVNGRRPNSHPAHPPASPSASTIDQTHHRQPFTCQPATECGRVRDSPATEDPDPSRPPQTGDPAHHPPSSTHPLARSTLLPEAPCQPCRTDAAQKAQQQRHAGHA</sequence>
<name>A0A165KAB0_9BASI</name>
<dbReference type="EMBL" id="KV423914">
    <property type="protein sequence ID" value="KZT62888.1"/>
    <property type="molecule type" value="Genomic_DNA"/>
</dbReference>
<gene>
    <name evidence="2" type="ORF">CALCODRAFT_3857</name>
</gene>
<evidence type="ECO:0000313" key="2">
    <source>
        <dbReference type="EMBL" id="KZT62888.1"/>
    </source>
</evidence>
<keyword evidence="3" id="KW-1185">Reference proteome</keyword>
<reference evidence="2 3" key="1">
    <citation type="journal article" date="2016" name="Mol. Biol. Evol.">
        <title>Comparative Genomics of Early-Diverging Mushroom-Forming Fungi Provides Insights into the Origins of Lignocellulose Decay Capabilities.</title>
        <authorList>
            <person name="Nagy L.G."/>
            <person name="Riley R."/>
            <person name="Tritt A."/>
            <person name="Adam C."/>
            <person name="Daum C."/>
            <person name="Floudas D."/>
            <person name="Sun H."/>
            <person name="Yadav J.S."/>
            <person name="Pangilinan J."/>
            <person name="Larsson K.H."/>
            <person name="Matsuura K."/>
            <person name="Barry K."/>
            <person name="Labutti K."/>
            <person name="Kuo R."/>
            <person name="Ohm R.A."/>
            <person name="Bhattacharya S.S."/>
            <person name="Shirouzu T."/>
            <person name="Yoshinaga Y."/>
            <person name="Martin F.M."/>
            <person name="Grigoriev I.V."/>
            <person name="Hibbett D.S."/>
        </authorList>
    </citation>
    <scope>NUCLEOTIDE SEQUENCE [LARGE SCALE GENOMIC DNA]</scope>
    <source>
        <strain evidence="2 3">HHB12733</strain>
    </source>
</reference>
<protein>
    <submittedName>
        <fullName evidence="2">Uncharacterized protein</fullName>
    </submittedName>
</protein>
<proteinExistence type="predicted"/>
<evidence type="ECO:0000313" key="3">
    <source>
        <dbReference type="Proteomes" id="UP000076842"/>
    </source>
</evidence>
<organism evidence="2 3">
    <name type="scientific">Calocera cornea HHB12733</name>
    <dbReference type="NCBI Taxonomy" id="1353952"/>
    <lineage>
        <taxon>Eukaryota</taxon>
        <taxon>Fungi</taxon>
        <taxon>Dikarya</taxon>
        <taxon>Basidiomycota</taxon>
        <taxon>Agaricomycotina</taxon>
        <taxon>Dacrymycetes</taxon>
        <taxon>Dacrymycetales</taxon>
        <taxon>Dacrymycetaceae</taxon>
        <taxon>Calocera</taxon>
    </lineage>
</organism>
<dbReference type="InParanoid" id="A0A165KAB0"/>
<feature type="region of interest" description="Disordered" evidence="1">
    <location>
        <begin position="1"/>
        <end position="20"/>
    </location>
</feature>